<dbReference type="PANTHER" id="PTHR11785">
    <property type="entry name" value="AMINO ACID TRANSPORTER"/>
    <property type="match status" value="1"/>
</dbReference>
<feature type="transmembrane region" description="Helical" evidence="5">
    <location>
        <begin position="44"/>
        <end position="68"/>
    </location>
</feature>
<organism evidence="6 7">
    <name type="scientific">Dictyocaulus viviparus</name>
    <name type="common">Bovine lungworm</name>
    <dbReference type="NCBI Taxonomy" id="29172"/>
    <lineage>
        <taxon>Eukaryota</taxon>
        <taxon>Metazoa</taxon>
        <taxon>Ecdysozoa</taxon>
        <taxon>Nematoda</taxon>
        <taxon>Chromadorea</taxon>
        <taxon>Rhabditida</taxon>
        <taxon>Rhabditina</taxon>
        <taxon>Rhabditomorpha</taxon>
        <taxon>Strongyloidea</taxon>
        <taxon>Metastrongylidae</taxon>
        <taxon>Dictyocaulus</taxon>
    </lineage>
</organism>
<evidence type="ECO:0000256" key="4">
    <source>
        <dbReference type="ARBA" id="ARBA00023136"/>
    </source>
</evidence>
<feature type="transmembrane region" description="Helical" evidence="5">
    <location>
        <begin position="635"/>
        <end position="660"/>
    </location>
</feature>
<dbReference type="PANTHER" id="PTHR11785:SF302">
    <property type="entry name" value="AMINO ACID TRANSPORTER"/>
    <property type="match status" value="1"/>
</dbReference>
<feature type="transmembrane region" description="Helical" evidence="5">
    <location>
        <begin position="164"/>
        <end position="188"/>
    </location>
</feature>
<keyword evidence="7" id="KW-1185">Reference proteome</keyword>
<dbReference type="AlphaFoldDB" id="A0A0D8Y8Y5"/>
<dbReference type="OrthoDB" id="5982228at2759"/>
<sequence length="765" mass="85870">MIVFEFLLTHLRVYSSRIFVIRKKNLLNLILITSDMDDSHKLGFFGATSYVIGNIIGSGIFITPASILRKKNLLNLILITSDMDDSHKLGFFGATSYVIGNIIGSGIFITPASILRCTDSVGLSLIIWVLCALIAILGALVYIELGTSIREAGCDFAYICYVKWYSIAFAFMFVSVLMTYPATIAIIAETFGQYLVEGLKQVYDIDDDWTPLAQKLFGFSLLMSFEFIYFMGWCMFRSSRRIEGNCSIRYLNTWTGRLQKNDLDDKMKRMNANNGFHLFSVIVTWLNFFSLSKFAAPFQIIATVAKLLSCFLIIITAIYYYFIKGWKYNLRDPMKGSNYKVGDLILGFYGGLWAYSGWDVLNYSTGEVANPRRNIPLALLFGIATVTAVYVSINVAYFVALDVETVKSSNAVAALFSQATLGSFANVIPFLIGVLLIGSLNSNLFSGSSQATLGSFANVIPFLIGVLLIGSLNSNLFSGSSQATLGSFANVIPFLIGVLLIGSLNSNLFSGSRYMYAAARQGHLPTCFSCVNVATQSPRVAVLAQSTLAMAISFVGDLDSLINYVMFGFWAQRVFTLIALLLIRHSRIPVHAEAIRVPLWWSVIILNFSFHSLTIQTLKFCQHSKLEMKQCCNVLIFYAALYLIAFLISNQELVSHSYLYQTRLKLYCLRDHLLHDFLKKILYLIFILMRKMCYVVTVVRQDLNYCELVDECTNVIGGLNVRCVRYTSYPTQYLICCHLLCSKIKSKSLDRFKQFMLDSFSLIMI</sequence>
<evidence type="ECO:0000256" key="3">
    <source>
        <dbReference type="ARBA" id="ARBA00022989"/>
    </source>
</evidence>
<dbReference type="InterPro" id="IPR002293">
    <property type="entry name" value="AA/rel_permease1"/>
</dbReference>
<dbReference type="STRING" id="29172.A0A0D8Y8Y5"/>
<accession>A0A0D8Y8Y5</accession>
<dbReference type="Proteomes" id="UP000053766">
    <property type="component" value="Unassembled WGS sequence"/>
</dbReference>
<feature type="transmembrane region" description="Helical" evidence="5">
    <location>
        <begin position="121"/>
        <end position="143"/>
    </location>
</feature>
<keyword evidence="2 5" id="KW-0812">Transmembrane</keyword>
<dbReference type="Gene3D" id="1.20.1740.10">
    <property type="entry name" value="Amino acid/polyamine transporter I"/>
    <property type="match status" value="1"/>
</dbReference>
<gene>
    <name evidence="6" type="ORF">DICVIV_00416</name>
</gene>
<feature type="transmembrane region" description="Helical" evidence="5">
    <location>
        <begin position="378"/>
        <end position="400"/>
    </location>
</feature>
<evidence type="ECO:0000256" key="5">
    <source>
        <dbReference type="SAM" id="Phobius"/>
    </source>
</evidence>
<evidence type="ECO:0000313" key="7">
    <source>
        <dbReference type="Proteomes" id="UP000053766"/>
    </source>
</evidence>
<comment type="subcellular location">
    <subcellularLocation>
        <location evidence="1">Membrane</location>
        <topology evidence="1">Multi-pass membrane protein</topology>
    </subcellularLocation>
</comment>
<feature type="transmembrane region" description="Helical" evidence="5">
    <location>
        <begin position="681"/>
        <end position="699"/>
    </location>
</feature>
<feature type="transmembrane region" description="Helical" evidence="5">
    <location>
        <begin position="595"/>
        <end position="615"/>
    </location>
</feature>
<evidence type="ECO:0000313" key="6">
    <source>
        <dbReference type="EMBL" id="KJH53293.1"/>
    </source>
</evidence>
<reference evidence="7" key="2">
    <citation type="journal article" date="2016" name="Sci. Rep.">
        <title>Dictyocaulus viviparus genome, variome and transcriptome elucidate lungworm biology and support future intervention.</title>
        <authorList>
            <person name="McNulty S.N."/>
            <person name="Strube C."/>
            <person name="Rosa B.A."/>
            <person name="Martin J.C."/>
            <person name="Tyagi R."/>
            <person name="Choi Y.J."/>
            <person name="Wang Q."/>
            <person name="Hallsworth Pepin K."/>
            <person name="Zhang X."/>
            <person name="Ozersky P."/>
            <person name="Wilson R.K."/>
            <person name="Sternberg P.W."/>
            <person name="Gasser R.B."/>
            <person name="Mitreva M."/>
        </authorList>
    </citation>
    <scope>NUCLEOTIDE SEQUENCE [LARGE SCALE GENOMIC DNA]</scope>
    <source>
        <strain evidence="7">HannoverDv2000</strain>
    </source>
</reference>
<dbReference type="EMBL" id="KN716153">
    <property type="protein sequence ID" value="KJH53293.1"/>
    <property type="molecule type" value="Genomic_DNA"/>
</dbReference>
<feature type="transmembrane region" description="Helical" evidence="5">
    <location>
        <begin position="412"/>
        <end position="440"/>
    </location>
</feature>
<dbReference type="InterPro" id="IPR050598">
    <property type="entry name" value="AminoAcid_Transporter"/>
</dbReference>
<feature type="transmembrane region" description="Helical" evidence="5">
    <location>
        <begin position="216"/>
        <end position="236"/>
    </location>
</feature>
<name>A0A0D8Y8Y5_DICVI</name>
<dbReference type="GO" id="GO:0016020">
    <property type="term" value="C:membrane"/>
    <property type="evidence" value="ECO:0007669"/>
    <property type="project" value="UniProtKB-SubCell"/>
</dbReference>
<proteinExistence type="predicted"/>
<feature type="transmembrane region" description="Helical" evidence="5">
    <location>
        <begin position="300"/>
        <end position="321"/>
    </location>
</feature>
<feature type="transmembrane region" description="Helical" evidence="5">
    <location>
        <begin position="276"/>
        <end position="294"/>
    </location>
</feature>
<evidence type="ECO:0000256" key="1">
    <source>
        <dbReference type="ARBA" id="ARBA00004141"/>
    </source>
</evidence>
<keyword evidence="3 5" id="KW-1133">Transmembrane helix</keyword>
<evidence type="ECO:0000256" key="2">
    <source>
        <dbReference type="ARBA" id="ARBA00022692"/>
    </source>
</evidence>
<reference evidence="6 7" key="1">
    <citation type="submission" date="2013-11" db="EMBL/GenBank/DDBJ databases">
        <title>Draft genome of the bovine lungworm Dictyocaulus viviparus.</title>
        <authorList>
            <person name="Mitreva M."/>
        </authorList>
    </citation>
    <scope>NUCLEOTIDE SEQUENCE [LARGE SCALE GENOMIC DNA]</scope>
    <source>
        <strain evidence="6 7">HannoverDv2000</strain>
    </source>
</reference>
<feature type="transmembrane region" description="Helical" evidence="5">
    <location>
        <begin position="561"/>
        <end position="583"/>
    </location>
</feature>
<protein>
    <submittedName>
        <fullName evidence="6">Amino acid permease</fullName>
    </submittedName>
</protein>
<keyword evidence="4 5" id="KW-0472">Membrane</keyword>
<feature type="transmembrane region" description="Helical" evidence="5">
    <location>
        <begin position="484"/>
        <end position="504"/>
    </location>
</feature>
<feature type="transmembrane region" description="Helical" evidence="5">
    <location>
        <begin position="452"/>
        <end position="472"/>
    </location>
</feature>
<dbReference type="Pfam" id="PF13520">
    <property type="entry name" value="AA_permease_2"/>
    <property type="match status" value="2"/>
</dbReference>
<dbReference type="GO" id="GO:0015179">
    <property type="term" value="F:L-amino acid transmembrane transporter activity"/>
    <property type="evidence" value="ECO:0007669"/>
    <property type="project" value="TreeGrafter"/>
</dbReference>
<feature type="transmembrane region" description="Helical" evidence="5">
    <location>
        <begin position="89"/>
        <end position="109"/>
    </location>
</feature>